<dbReference type="GO" id="GO:0003735">
    <property type="term" value="F:structural constituent of ribosome"/>
    <property type="evidence" value="ECO:0007669"/>
    <property type="project" value="InterPro"/>
</dbReference>
<comment type="caution">
    <text evidence="4">The sequence shown here is derived from an EMBL/GenBank/DDBJ whole genome shotgun (WGS) entry which is preliminary data.</text>
</comment>
<protein>
    <recommendedName>
        <fullName evidence="2 3">Small ribosomal subunit protein bS6</fullName>
    </recommendedName>
</protein>
<comment type="similarity">
    <text evidence="1 3">Belongs to the bacterial ribosomal protein bS6 family.</text>
</comment>
<evidence type="ECO:0000256" key="2">
    <source>
        <dbReference type="ARBA" id="ARBA00035294"/>
    </source>
</evidence>
<dbReference type="GO" id="GO:0006412">
    <property type="term" value="P:translation"/>
    <property type="evidence" value="ECO:0007669"/>
    <property type="project" value="UniProtKB-UniRule"/>
</dbReference>
<evidence type="ECO:0000256" key="1">
    <source>
        <dbReference type="ARBA" id="ARBA00009512"/>
    </source>
</evidence>
<dbReference type="STRING" id="1798531.A2392_02640"/>
<organism evidence="4 5">
    <name type="scientific">Candidatus Kaiserbacteria bacterium RIFOXYB1_FULL_46_14</name>
    <dbReference type="NCBI Taxonomy" id="1798531"/>
    <lineage>
        <taxon>Bacteria</taxon>
        <taxon>Candidatus Kaiseribacteriota</taxon>
    </lineage>
</organism>
<keyword evidence="3" id="KW-0699">rRNA-binding</keyword>
<dbReference type="InterPro" id="IPR035980">
    <property type="entry name" value="Ribosomal_bS6_sf"/>
</dbReference>
<keyword evidence="3" id="KW-0694">RNA-binding</keyword>
<dbReference type="Pfam" id="PF01250">
    <property type="entry name" value="Ribosomal_S6"/>
    <property type="match status" value="1"/>
</dbReference>
<dbReference type="InterPro" id="IPR020814">
    <property type="entry name" value="Ribosomal_S6_plastid/chlpt"/>
</dbReference>
<reference evidence="4 5" key="1">
    <citation type="journal article" date="2016" name="Nat. Commun.">
        <title>Thousands of microbial genomes shed light on interconnected biogeochemical processes in an aquifer system.</title>
        <authorList>
            <person name="Anantharaman K."/>
            <person name="Brown C.T."/>
            <person name="Hug L.A."/>
            <person name="Sharon I."/>
            <person name="Castelle C.J."/>
            <person name="Probst A.J."/>
            <person name="Thomas B.C."/>
            <person name="Singh A."/>
            <person name="Wilkins M.J."/>
            <person name="Karaoz U."/>
            <person name="Brodie E.L."/>
            <person name="Williams K.H."/>
            <person name="Hubbard S.S."/>
            <person name="Banfield J.F."/>
        </authorList>
    </citation>
    <scope>NUCLEOTIDE SEQUENCE [LARGE SCALE GENOMIC DNA]</scope>
</reference>
<evidence type="ECO:0000313" key="4">
    <source>
        <dbReference type="EMBL" id="OGG85640.1"/>
    </source>
</evidence>
<dbReference type="GO" id="GO:0005840">
    <property type="term" value="C:ribosome"/>
    <property type="evidence" value="ECO:0007669"/>
    <property type="project" value="UniProtKB-KW"/>
</dbReference>
<accession>A0A1F6FIG1</accession>
<dbReference type="SUPFAM" id="SSF54995">
    <property type="entry name" value="Ribosomal protein S6"/>
    <property type="match status" value="1"/>
</dbReference>
<dbReference type="HAMAP" id="MF_00360">
    <property type="entry name" value="Ribosomal_bS6"/>
    <property type="match status" value="1"/>
</dbReference>
<name>A0A1F6FIG1_9BACT</name>
<keyword evidence="3" id="KW-0687">Ribonucleoprotein</keyword>
<dbReference type="EMBL" id="MFMS01000006">
    <property type="protein sequence ID" value="OGG85640.1"/>
    <property type="molecule type" value="Genomic_DNA"/>
</dbReference>
<dbReference type="InterPro" id="IPR014717">
    <property type="entry name" value="Transl_elong_EF1B/ribsomal_bS6"/>
</dbReference>
<evidence type="ECO:0000256" key="3">
    <source>
        <dbReference type="HAMAP-Rule" id="MF_00360"/>
    </source>
</evidence>
<keyword evidence="3" id="KW-0689">Ribosomal protein</keyword>
<proteinExistence type="inferred from homology"/>
<dbReference type="GO" id="GO:1990904">
    <property type="term" value="C:ribonucleoprotein complex"/>
    <property type="evidence" value="ECO:0007669"/>
    <property type="project" value="UniProtKB-KW"/>
</dbReference>
<dbReference type="Gene3D" id="3.30.70.60">
    <property type="match status" value="1"/>
</dbReference>
<dbReference type="InterPro" id="IPR000529">
    <property type="entry name" value="Ribosomal_bS6"/>
</dbReference>
<dbReference type="GO" id="GO:0019843">
    <property type="term" value="F:rRNA binding"/>
    <property type="evidence" value="ECO:0007669"/>
    <property type="project" value="UniProtKB-UniRule"/>
</dbReference>
<evidence type="ECO:0000313" key="5">
    <source>
        <dbReference type="Proteomes" id="UP000177395"/>
    </source>
</evidence>
<comment type="function">
    <text evidence="3">Binds together with bS18 to 16S ribosomal RNA.</text>
</comment>
<dbReference type="Proteomes" id="UP000177395">
    <property type="component" value="Unassembled WGS sequence"/>
</dbReference>
<dbReference type="AlphaFoldDB" id="A0A1F6FIG1"/>
<dbReference type="CDD" id="cd00473">
    <property type="entry name" value="bS6"/>
    <property type="match status" value="1"/>
</dbReference>
<gene>
    <name evidence="3" type="primary">rpsF</name>
    <name evidence="4" type="ORF">A2392_02640</name>
</gene>
<sequence>MSEEIMPTIEVEDEAADAKERQSYELAFHILPTVVEEEVPAVFEAIKAMVVKKGGEVTNEEAPERFDLAYEVEKHLEGKNRKFKTAYFAWVRLEATPENAVAIGKDMDWNTSVLRHLLLKLTRVEAENPFRFHDAIRDQKTVTTIEDSEIIPDLAVVSEEEGALAPVEGGEVLDKTLEEKEV</sequence>